<evidence type="ECO:0000256" key="2">
    <source>
        <dbReference type="ARBA" id="ARBA00022729"/>
    </source>
</evidence>
<accession>A0A7Y4EG65</accession>
<dbReference type="InterPro" id="IPR001638">
    <property type="entry name" value="Solute-binding_3/MltF_N"/>
</dbReference>
<protein>
    <submittedName>
        <fullName evidence="4">Amino acid ABC transporter substrate-binding protein</fullName>
    </submittedName>
</protein>
<dbReference type="Gene3D" id="3.40.190.10">
    <property type="entry name" value="Periplasmic binding protein-like II"/>
    <property type="match status" value="2"/>
</dbReference>
<dbReference type="PANTHER" id="PTHR35936">
    <property type="entry name" value="MEMBRANE-BOUND LYTIC MUREIN TRANSGLYCOSYLASE F"/>
    <property type="match status" value="1"/>
</dbReference>
<evidence type="ECO:0000256" key="1">
    <source>
        <dbReference type="ARBA" id="ARBA00010333"/>
    </source>
</evidence>
<feature type="domain" description="Solute-binding protein family 3/N-terminal" evidence="3">
    <location>
        <begin position="18"/>
        <end position="242"/>
    </location>
</feature>
<dbReference type="Proteomes" id="UP000565719">
    <property type="component" value="Unassembled WGS sequence"/>
</dbReference>
<evidence type="ECO:0000313" key="5">
    <source>
        <dbReference type="Proteomes" id="UP000565719"/>
    </source>
</evidence>
<organism evidence="4 5">
    <name type="scientific">Vibrio pectenicida</name>
    <dbReference type="NCBI Taxonomy" id="62763"/>
    <lineage>
        <taxon>Bacteria</taxon>
        <taxon>Pseudomonadati</taxon>
        <taxon>Pseudomonadota</taxon>
        <taxon>Gammaproteobacteria</taxon>
        <taxon>Vibrionales</taxon>
        <taxon>Vibrionaceae</taxon>
        <taxon>Vibrio</taxon>
    </lineage>
</organism>
<keyword evidence="2" id="KW-0732">Signal</keyword>
<dbReference type="Pfam" id="PF00497">
    <property type="entry name" value="SBP_bac_3"/>
    <property type="match status" value="1"/>
</dbReference>
<dbReference type="AlphaFoldDB" id="A0A7Y4EG65"/>
<gene>
    <name evidence="4" type="ORF">F0225_18675</name>
</gene>
<dbReference type="SMART" id="SM00062">
    <property type="entry name" value="PBPb"/>
    <property type="match status" value="1"/>
</dbReference>
<reference evidence="4 5" key="1">
    <citation type="submission" date="2019-09" db="EMBL/GenBank/DDBJ databases">
        <title>Draft genome sequencing and comparative genomics of hatchery-associated Vibrios.</title>
        <authorList>
            <person name="Kehlet-Delgado H."/>
            <person name="Mueller R.S."/>
        </authorList>
    </citation>
    <scope>NUCLEOTIDE SEQUENCE [LARGE SCALE GENOMIC DNA]</scope>
    <source>
        <strain evidence="4 5">99-46-Y</strain>
    </source>
</reference>
<dbReference type="PANTHER" id="PTHR35936:SF25">
    <property type="entry name" value="ABC TRANSPORTER SUBSTRATE-BINDING PROTEIN"/>
    <property type="match status" value="1"/>
</dbReference>
<proteinExistence type="inferred from homology"/>
<evidence type="ECO:0000259" key="3">
    <source>
        <dbReference type="SMART" id="SM00062"/>
    </source>
</evidence>
<dbReference type="EMBL" id="VTXC01000085">
    <property type="protein sequence ID" value="NOH73342.1"/>
    <property type="molecule type" value="Genomic_DNA"/>
</dbReference>
<sequence length="246" mass="27309">MKHYLFLLFLPAVTGAQSITIGADEWFPMNGDPNSVTPGFMIEIAENALKINGMSVDYRIAPWERAIFMAREGKIDCIVGASPEEVPDFIFGEEEYARDQMTFYVNNGDSWKFNSIESLDGKKIGTISGYSYSETVDNWLETNAHAISGNNALEKNIKKLQSKRIDVVIESKLVMDAKLKEMNLTGQIVSAGTVDEQYNLYIACGSSNPESPNIVSALDIGIKKLRAKGEVNKIMSKYGLADWKVD</sequence>
<dbReference type="SUPFAM" id="SSF53850">
    <property type="entry name" value="Periplasmic binding protein-like II"/>
    <property type="match status" value="1"/>
</dbReference>
<comment type="similarity">
    <text evidence="1">Belongs to the bacterial solute-binding protein 3 family.</text>
</comment>
<dbReference type="RefSeq" id="WP_171362297.1">
    <property type="nucleotide sequence ID" value="NZ_VTXC01000085.1"/>
</dbReference>
<comment type="caution">
    <text evidence="4">The sequence shown here is derived from an EMBL/GenBank/DDBJ whole genome shotgun (WGS) entry which is preliminary data.</text>
</comment>
<evidence type="ECO:0000313" key="4">
    <source>
        <dbReference type="EMBL" id="NOH73342.1"/>
    </source>
</evidence>
<name>A0A7Y4EG65_9VIBR</name>